<evidence type="ECO:0000259" key="6">
    <source>
        <dbReference type="PROSITE" id="PS50178"/>
    </source>
</evidence>
<evidence type="ECO:0000256" key="2">
    <source>
        <dbReference type="ARBA" id="ARBA00022771"/>
    </source>
</evidence>
<dbReference type="InterPro" id="IPR013083">
    <property type="entry name" value="Znf_RING/FYVE/PHD"/>
</dbReference>
<dbReference type="InterPro" id="IPR036531">
    <property type="entry name" value="Rbsn_Rab-bd_sf"/>
</dbReference>
<evidence type="ECO:0000256" key="1">
    <source>
        <dbReference type="ARBA" id="ARBA00022723"/>
    </source>
</evidence>
<dbReference type="PROSITE" id="PS50178">
    <property type="entry name" value="ZF_FYVE"/>
    <property type="match status" value="1"/>
</dbReference>
<sequence>MVLSNGSTTSGVSQAAGLDDSDEYACPICEEEVKGLVNLNSHLDDVHQLGMKKAEDREGRPSKLPNGTKKHAKIDRHLRRQIDMKKDHWIRPIKGSSRCEFCHQILNQENGIINCRKCGLLFCRAHCKQPVKLDRMAHYDPIRGEPCKCCLKCLENRPGYNEFGFIRDRTAVFSKARKSNNEDRDLRELQLEHRFIRLVNGIVYVYRVFEGTFMASLRISAEISKLEKSIVPWERDEFAIRCYICETAFAITVRKHHCRLCGKVVCDNEINNCSNLLPLKNLINAAADLPLKITAQTGADVLDIEIRICAVCLQSLFKKRKFLKERVTPLSALLQKYESLHDISRVIMGILPNVERVLDRAGGIDATPDEISQLSKLRRKLLDSFSMYDFMTKQILQMQASNASEARIIASIKLSSATFIQDKMLPLKSISSVISSKLNTQERTSPQASEQLKFDNDLTIKEVKSCRTQLMVLKEQRFLVQEMIEDATKRRKLDEASTLTSNVNEIDVQIEELTKKLGQQGFK</sequence>
<evidence type="ECO:0000313" key="7">
    <source>
        <dbReference type="EMBL" id="SCU83745.1"/>
    </source>
</evidence>
<dbReference type="PROSITE" id="PS00028">
    <property type="entry name" value="ZINC_FINGER_C2H2_1"/>
    <property type="match status" value="1"/>
</dbReference>
<dbReference type="InterPro" id="IPR017455">
    <property type="entry name" value="Znf_FYVE-rel"/>
</dbReference>
<dbReference type="Pfam" id="PF01363">
    <property type="entry name" value="FYVE"/>
    <property type="match status" value="1"/>
</dbReference>
<dbReference type="EMBL" id="LT598466">
    <property type="protein sequence ID" value="SCU83745.1"/>
    <property type="molecule type" value="Genomic_DNA"/>
</dbReference>
<feature type="domain" description="FYVE-type" evidence="6">
    <location>
        <begin position="236"/>
        <end position="317"/>
    </location>
</feature>
<feature type="region of interest" description="Disordered" evidence="5">
    <location>
        <begin position="51"/>
        <end position="72"/>
    </location>
</feature>
<dbReference type="GO" id="GO:0098588">
    <property type="term" value="C:bounding membrane of organelle"/>
    <property type="evidence" value="ECO:0007669"/>
    <property type="project" value="UniProtKB-ARBA"/>
</dbReference>
<dbReference type="PANTHER" id="PTHR13510:SF44">
    <property type="entry name" value="RABENOSYN-5"/>
    <property type="match status" value="1"/>
</dbReference>
<dbReference type="Pfam" id="PF11464">
    <property type="entry name" value="Rbsn"/>
    <property type="match status" value="1"/>
</dbReference>
<dbReference type="Gene3D" id="3.30.40.10">
    <property type="entry name" value="Zinc/RING finger domain, C3HC4 (zinc finger)"/>
    <property type="match status" value="2"/>
</dbReference>
<keyword evidence="3" id="KW-0862">Zinc</keyword>
<proteinExistence type="predicted"/>
<dbReference type="AlphaFoldDB" id="A0A1G4J244"/>
<dbReference type="CDD" id="cd15737">
    <property type="entry name" value="FYVE2_Vac1p_like"/>
    <property type="match status" value="1"/>
</dbReference>
<dbReference type="GO" id="GO:0032266">
    <property type="term" value="F:phosphatidylinositol-3-phosphate binding"/>
    <property type="evidence" value="ECO:0007669"/>
    <property type="project" value="UniProtKB-ARBA"/>
</dbReference>
<evidence type="ECO:0000313" key="8">
    <source>
        <dbReference type="Proteomes" id="UP000191024"/>
    </source>
</evidence>
<keyword evidence="8" id="KW-1185">Reference proteome</keyword>
<dbReference type="InterPro" id="IPR000306">
    <property type="entry name" value="Znf_FYVE"/>
</dbReference>
<dbReference type="SMART" id="SM00064">
    <property type="entry name" value="FYVE"/>
    <property type="match status" value="2"/>
</dbReference>
<keyword evidence="2 4" id="KW-0863">Zinc-finger</keyword>
<dbReference type="PANTHER" id="PTHR13510">
    <property type="entry name" value="FYVE-FINGER-CONTAINING RAB5 EFFECTOR PROTEIN RABENOSYN-5-RELATED"/>
    <property type="match status" value="1"/>
</dbReference>
<dbReference type="Proteomes" id="UP000191024">
    <property type="component" value="Chromosome C"/>
</dbReference>
<dbReference type="GO" id="GO:0008270">
    <property type="term" value="F:zinc ion binding"/>
    <property type="evidence" value="ECO:0007669"/>
    <property type="project" value="UniProtKB-KW"/>
</dbReference>
<accession>A0A1G4J244</accession>
<evidence type="ECO:0000256" key="5">
    <source>
        <dbReference type="SAM" id="MobiDB-lite"/>
    </source>
</evidence>
<dbReference type="SUPFAM" id="SSF140125">
    <property type="entry name" value="Rabenosyn-5 Rab-binding domain-like"/>
    <property type="match status" value="1"/>
</dbReference>
<dbReference type="InterPro" id="IPR052727">
    <property type="entry name" value="Rab4/Rab5_effector"/>
</dbReference>
<dbReference type="InterPro" id="IPR013087">
    <property type="entry name" value="Znf_C2H2_type"/>
</dbReference>
<dbReference type="OrthoDB" id="166134at2759"/>
<dbReference type="InterPro" id="IPR021565">
    <property type="entry name" value="Rbsn_Rab-bd"/>
</dbReference>
<gene>
    <name evidence="7" type="ORF">LAMI_0C04456G</name>
</gene>
<dbReference type="STRING" id="1230905.A0A1G4J244"/>
<organism evidence="7 8">
    <name type="scientific">Lachancea mirantina</name>
    <dbReference type="NCBI Taxonomy" id="1230905"/>
    <lineage>
        <taxon>Eukaryota</taxon>
        <taxon>Fungi</taxon>
        <taxon>Dikarya</taxon>
        <taxon>Ascomycota</taxon>
        <taxon>Saccharomycotina</taxon>
        <taxon>Saccharomycetes</taxon>
        <taxon>Saccharomycetales</taxon>
        <taxon>Saccharomycetaceae</taxon>
        <taxon>Lachancea</taxon>
    </lineage>
</organism>
<evidence type="ECO:0000256" key="3">
    <source>
        <dbReference type="ARBA" id="ARBA00022833"/>
    </source>
</evidence>
<dbReference type="InterPro" id="IPR011011">
    <property type="entry name" value="Znf_FYVE_PHD"/>
</dbReference>
<evidence type="ECO:0000256" key="4">
    <source>
        <dbReference type="PROSITE-ProRule" id="PRU00091"/>
    </source>
</evidence>
<reference evidence="8" key="1">
    <citation type="submission" date="2016-03" db="EMBL/GenBank/DDBJ databases">
        <authorList>
            <person name="Devillers H."/>
        </authorList>
    </citation>
    <scope>NUCLEOTIDE SEQUENCE [LARGE SCALE GENOMIC DNA]</scope>
</reference>
<name>A0A1G4J244_9SACH</name>
<feature type="compositionally biased region" description="Basic and acidic residues" evidence="5">
    <location>
        <begin position="51"/>
        <end position="61"/>
    </location>
</feature>
<protein>
    <submittedName>
        <fullName evidence="7">LAMI_0C04456g1_1</fullName>
    </submittedName>
</protein>
<dbReference type="SUPFAM" id="SSF57903">
    <property type="entry name" value="FYVE/PHD zinc finger"/>
    <property type="match status" value="2"/>
</dbReference>
<keyword evidence="1" id="KW-0479">Metal-binding</keyword>